<evidence type="ECO:0000259" key="4">
    <source>
        <dbReference type="Pfam" id="PF00884"/>
    </source>
</evidence>
<sequence>MSTHNVLLLMSDQHSPYIMGCYGNDHASTPNLDALAARGTVFDAAYTPSPICVPARASLATGRFAHDTGNWDNAAPFTGTEAASWATRLGENGIPVTTFGKLHYRAPEDPTGFKNQVLPLHVKNGVGDLTQLLRGEQPPTPGLRAMVEQAGPGESDYTRYDRDVAVAAAEWIVQQPSSGQPWCAVVSLVSPHYPLIAPVEYYERFIKEDLPPRPGSDPRQWDHHPAPSEYRSKSCLDEPLDPETVRRATAAYYALVAFMDAQMGRVLKALKDSGQTENTTVIYLSDHGESLGSHGFWFKSTLHETAVRVPMIIADAAVKGRRRCTTPASLVDVFPTMLEQFGVPLSPEDKGIRGTSLRRLAREPEDPERQVFAEYHAVHSSSASFALRRGRWKLHHHVGHPSRLFNLVTDPDELHDLAGKPEFAPVLAQLEEDLSGIVPPHELDVTVKKDQAERMERAGGREAVLATQFAAPYTPVPAARA</sequence>
<feature type="region of interest" description="Disordered" evidence="3">
    <location>
        <begin position="212"/>
        <end position="237"/>
    </location>
</feature>
<evidence type="ECO:0000256" key="1">
    <source>
        <dbReference type="ARBA" id="ARBA00022723"/>
    </source>
</evidence>
<dbReference type="Gene3D" id="3.40.720.10">
    <property type="entry name" value="Alkaline Phosphatase, subunit A"/>
    <property type="match status" value="1"/>
</dbReference>
<keyword evidence="2" id="KW-0378">Hydrolase</keyword>
<evidence type="ECO:0000256" key="2">
    <source>
        <dbReference type="ARBA" id="ARBA00022801"/>
    </source>
</evidence>
<reference evidence="5 6" key="1">
    <citation type="journal article" date="2023" name="Int. J. Syst. Evol. Microbiol.">
        <title>Arthrobacter mangrovi sp. nov., an actinobacterium isolated from the rhizosphere of a mangrove.</title>
        <authorList>
            <person name="Hamada M."/>
            <person name="Saitou S."/>
            <person name="Enomoto N."/>
            <person name="Nanri K."/>
            <person name="Hidaka K."/>
            <person name="Miura T."/>
            <person name="Tamura T."/>
        </authorList>
    </citation>
    <scope>NUCLEOTIDE SEQUENCE [LARGE SCALE GENOMIC DNA]</scope>
    <source>
        <strain evidence="5 6">NBRC 112813</strain>
    </source>
</reference>
<organism evidence="5 6">
    <name type="scientific">Arthrobacter mangrovi</name>
    <dbReference type="NCBI Taxonomy" id="2966350"/>
    <lineage>
        <taxon>Bacteria</taxon>
        <taxon>Bacillati</taxon>
        <taxon>Actinomycetota</taxon>
        <taxon>Actinomycetes</taxon>
        <taxon>Micrococcales</taxon>
        <taxon>Micrococcaceae</taxon>
        <taxon>Arthrobacter</taxon>
    </lineage>
</organism>
<evidence type="ECO:0000313" key="6">
    <source>
        <dbReference type="Proteomes" id="UP001209654"/>
    </source>
</evidence>
<name>A0ABQ5MZZ8_9MICC</name>
<accession>A0ABQ5MZZ8</accession>
<evidence type="ECO:0000313" key="5">
    <source>
        <dbReference type="EMBL" id="GLB69499.1"/>
    </source>
</evidence>
<keyword evidence="6" id="KW-1185">Reference proteome</keyword>
<evidence type="ECO:0000256" key="3">
    <source>
        <dbReference type="SAM" id="MobiDB-lite"/>
    </source>
</evidence>
<feature type="compositionally biased region" description="Basic and acidic residues" evidence="3">
    <location>
        <begin position="219"/>
        <end position="236"/>
    </location>
</feature>
<keyword evidence="1" id="KW-0479">Metal-binding</keyword>
<dbReference type="InterPro" id="IPR017850">
    <property type="entry name" value="Alkaline_phosphatase_core_sf"/>
</dbReference>
<dbReference type="InterPro" id="IPR000917">
    <property type="entry name" value="Sulfatase_N"/>
</dbReference>
<dbReference type="SUPFAM" id="SSF53649">
    <property type="entry name" value="Alkaline phosphatase-like"/>
    <property type="match status" value="1"/>
</dbReference>
<gene>
    <name evidence="5" type="ORF">AHIS1636_39440</name>
</gene>
<protein>
    <submittedName>
        <fullName evidence="5">Sulfatase</fullName>
    </submittedName>
</protein>
<dbReference type="PANTHER" id="PTHR45953:SF1">
    <property type="entry name" value="IDURONATE 2-SULFATASE"/>
    <property type="match status" value="1"/>
</dbReference>
<dbReference type="CDD" id="cd16037">
    <property type="entry name" value="sulfatase_like"/>
    <property type="match status" value="1"/>
</dbReference>
<dbReference type="Pfam" id="PF00884">
    <property type="entry name" value="Sulfatase"/>
    <property type="match status" value="1"/>
</dbReference>
<dbReference type="PANTHER" id="PTHR45953">
    <property type="entry name" value="IDURONATE 2-SULFATASE"/>
    <property type="match status" value="1"/>
</dbReference>
<proteinExistence type="predicted"/>
<comment type="caution">
    <text evidence="5">The sequence shown here is derived from an EMBL/GenBank/DDBJ whole genome shotgun (WGS) entry which is preliminary data.</text>
</comment>
<feature type="domain" description="Sulfatase N-terminal" evidence="4">
    <location>
        <begin position="5"/>
        <end position="343"/>
    </location>
</feature>
<dbReference type="EMBL" id="BRVS01000038">
    <property type="protein sequence ID" value="GLB69499.1"/>
    <property type="molecule type" value="Genomic_DNA"/>
</dbReference>
<dbReference type="RefSeq" id="WP_264797596.1">
    <property type="nucleotide sequence ID" value="NZ_BRVS01000038.1"/>
</dbReference>
<dbReference type="Proteomes" id="UP001209654">
    <property type="component" value="Unassembled WGS sequence"/>
</dbReference>